<feature type="domain" description="Reverse transcriptase" evidence="1">
    <location>
        <begin position="53"/>
        <end position="148"/>
    </location>
</feature>
<comment type="caution">
    <text evidence="2">The sequence shown here is derived from an EMBL/GenBank/DDBJ whole genome shotgun (WGS) entry which is preliminary data.</text>
</comment>
<organism evidence="2 3">
    <name type="scientific">Araneus ventricosus</name>
    <name type="common">Orbweaver spider</name>
    <name type="synonym">Epeira ventricosa</name>
    <dbReference type="NCBI Taxonomy" id="182803"/>
    <lineage>
        <taxon>Eukaryota</taxon>
        <taxon>Metazoa</taxon>
        <taxon>Ecdysozoa</taxon>
        <taxon>Arthropoda</taxon>
        <taxon>Chelicerata</taxon>
        <taxon>Arachnida</taxon>
        <taxon>Araneae</taxon>
        <taxon>Araneomorphae</taxon>
        <taxon>Entelegynae</taxon>
        <taxon>Araneoidea</taxon>
        <taxon>Araneidae</taxon>
        <taxon>Araneus</taxon>
    </lineage>
</organism>
<accession>A0A4Y2L216</accession>
<dbReference type="InterPro" id="IPR000477">
    <property type="entry name" value="RT_dom"/>
</dbReference>
<gene>
    <name evidence="2" type="ORF">AVEN_274510_1</name>
</gene>
<evidence type="ECO:0000313" key="3">
    <source>
        <dbReference type="Proteomes" id="UP000499080"/>
    </source>
</evidence>
<keyword evidence="3" id="KW-1185">Reference proteome</keyword>
<dbReference type="OrthoDB" id="6772200at2759"/>
<evidence type="ECO:0000313" key="2">
    <source>
        <dbReference type="EMBL" id="GBN08320.1"/>
    </source>
</evidence>
<name>A0A4Y2L216_ARAVE</name>
<dbReference type="AlphaFoldDB" id="A0A4Y2L216"/>
<proteinExistence type="predicted"/>
<sequence>MKRGGDPGYDGWTTELVEECYFTDSEWFTQVLNACFINGFFPENWKTAEVVLIPKEGKDLKDYKSYRSNCLLPVWGKIVDKLIANRLTYFLEENKILKNNQYGFRKYNSTVNVLQGVTEFIGELKALSKVTCMVSLDTENAFNSVRWNNIK</sequence>
<dbReference type="PANTHER" id="PTHR19446">
    <property type="entry name" value="REVERSE TRANSCRIPTASES"/>
    <property type="match status" value="1"/>
</dbReference>
<dbReference type="Proteomes" id="UP000499080">
    <property type="component" value="Unassembled WGS sequence"/>
</dbReference>
<protein>
    <recommendedName>
        <fullName evidence="1">Reverse transcriptase domain-containing protein</fullName>
    </recommendedName>
</protein>
<reference evidence="2 3" key="1">
    <citation type="journal article" date="2019" name="Sci. Rep.">
        <title>Orb-weaving spider Araneus ventricosus genome elucidates the spidroin gene catalogue.</title>
        <authorList>
            <person name="Kono N."/>
            <person name="Nakamura H."/>
            <person name="Ohtoshi R."/>
            <person name="Moran D.A.P."/>
            <person name="Shinohara A."/>
            <person name="Yoshida Y."/>
            <person name="Fujiwara M."/>
            <person name="Mori M."/>
            <person name="Tomita M."/>
            <person name="Arakawa K."/>
        </authorList>
    </citation>
    <scope>NUCLEOTIDE SEQUENCE [LARGE SCALE GENOMIC DNA]</scope>
</reference>
<dbReference type="EMBL" id="BGPR01005253">
    <property type="protein sequence ID" value="GBN08320.1"/>
    <property type="molecule type" value="Genomic_DNA"/>
</dbReference>
<dbReference type="Pfam" id="PF00078">
    <property type="entry name" value="RVT_1"/>
    <property type="match status" value="1"/>
</dbReference>
<evidence type="ECO:0000259" key="1">
    <source>
        <dbReference type="Pfam" id="PF00078"/>
    </source>
</evidence>